<dbReference type="GO" id="GO:0000155">
    <property type="term" value="F:phosphorelay sensor kinase activity"/>
    <property type="evidence" value="ECO:0007669"/>
    <property type="project" value="InterPro"/>
</dbReference>
<evidence type="ECO:0000256" key="3">
    <source>
        <dbReference type="ARBA" id="ARBA00022553"/>
    </source>
</evidence>
<dbReference type="EC" id="2.7.13.3" evidence="2"/>
<comment type="caution">
    <text evidence="6">The sequence shown here is derived from an EMBL/GenBank/DDBJ whole genome shotgun (WGS) entry which is preliminary data.</text>
</comment>
<dbReference type="Pfam" id="PF00512">
    <property type="entry name" value="HisKA"/>
    <property type="match status" value="1"/>
</dbReference>
<dbReference type="InterPro" id="IPR005467">
    <property type="entry name" value="His_kinase_dom"/>
</dbReference>
<keyword evidence="7" id="KW-1185">Reference proteome</keyword>
<name>A0A2N4U8N6_9BURK</name>
<dbReference type="SMART" id="SM00387">
    <property type="entry name" value="HATPase_c"/>
    <property type="match status" value="1"/>
</dbReference>
<dbReference type="Proteomes" id="UP000234190">
    <property type="component" value="Unassembled WGS sequence"/>
</dbReference>
<dbReference type="InterPro" id="IPR011623">
    <property type="entry name" value="7TMR_DISM_rcpt_extracell_dom1"/>
</dbReference>
<accession>A0A2N4U8N6</accession>
<keyword evidence="4" id="KW-0812">Transmembrane</keyword>
<dbReference type="InterPro" id="IPR003661">
    <property type="entry name" value="HisK_dim/P_dom"/>
</dbReference>
<dbReference type="Gene3D" id="2.60.40.2380">
    <property type="match status" value="1"/>
</dbReference>
<dbReference type="InterPro" id="IPR003594">
    <property type="entry name" value="HATPase_dom"/>
</dbReference>
<dbReference type="Gene3D" id="3.30.565.10">
    <property type="entry name" value="Histidine kinase-like ATPase, C-terminal domain"/>
    <property type="match status" value="1"/>
</dbReference>
<dbReference type="PRINTS" id="PR00344">
    <property type="entry name" value="BCTRLSENSOR"/>
</dbReference>
<dbReference type="PANTHER" id="PTHR43547:SF2">
    <property type="entry name" value="HYBRID SIGNAL TRANSDUCTION HISTIDINE KINASE C"/>
    <property type="match status" value="1"/>
</dbReference>
<organism evidence="6 7">
    <name type="scientific">Pollutimonas subterranea</name>
    <dbReference type="NCBI Taxonomy" id="2045210"/>
    <lineage>
        <taxon>Bacteria</taxon>
        <taxon>Pseudomonadati</taxon>
        <taxon>Pseudomonadota</taxon>
        <taxon>Betaproteobacteria</taxon>
        <taxon>Burkholderiales</taxon>
        <taxon>Alcaligenaceae</taxon>
        <taxon>Pollutimonas</taxon>
    </lineage>
</organism>
<feature type="transmembrane region" description="Helical" evidence="4">
    <location>
        <begin position="346"/>
        <end position="366"/>
    </location>
</feature>
<dbReference type="CDD" id="cd00075">
    <property type="entry name" value="HATPase"/>
    <property type="match status" value="1"/>
</dbReference>
<dbReference type="Pfam" id="PF07696">
    <property type="entry name" value="7TMR-DISMED2"/>
    <property type="match status" value="1"/>
</dbReference>
<keyword evidence="6" id="KW-0418">Kinase</keyword>
<sequence>MIAVTDNASSIGRIAFYRDRLHPDPFPNSTPGVERPERVAMAGLKVWVHRLTLAVHLLLFLCVGPAAIAQSQLGKDIPFRWYEDTSAGLDIHDFMALPADALTEQRNVLSIGYTQSPVWLRFSLPADLFNGQDRWLQLGPNFLDHITLYYRPSASSGDWSIHRAGDMWPRAPGDMDYRFPVFALAAPLGTPGYDVVIQIQSSSSILLDGTLWVPEAFLSEAARDTAFWSFYFGLAALSTALAVFVAFLFRRPLAWALCAFSLTYWLVACIQGYIDWFFDSPFHWQHYLTSILTLLGYTSLLWVTTEALNLRERRPGLHRLIMIAIGLSLLLPLSIPFDFYGQAIKIQGVLCISTALILAAGAWIVWRDEDRDAMTLVLGLMPALYVAAGIVALMSLIGLIPYNKHIYGLWQYVIMVNMLTILGWVAYRIQQEARETQEKRQLAHELKLEREASFHQRQFIGMVSHEFRNPLAVITSALENLQLLSVSDKQQRRRYQSIRRATHRLVQLTDNCLADSRLYADGLQLHMELINLLDVVRSAAEIVDGSQDHQWRLTVQGQSVDKLTRQEILVQADGAMLRIAVSNVLDNAIKYSDKGRVDVDLTFRNERIVVSILDRGPGIPIEDATLIFERHRRRQLSSMAGHDPGGSGLGLYVARQIAHAHGGELELARSGPEGSCFELSIYISATGASS</sequence>
<dbReference type="InterPro" id="IPR011622">
    <property type="entry name" value="7TMR_DISM_rcpt_extracell_dom2"/>
</dbReference>
<dbReference type="AlphaFoldDB" id="A0A2N4U8N6"/>
<dbReference type="InterPro" id="IPR036097">
    <property type="entry name" value="HisK_dim/P_sf"/>
</dbReference>
<gene>
    <name evidence="6" type="ORF">CR159_03880</name>
</gene>
<dbReference type="InterPro" id="IPR004358">
    <property type="entry name" value="Sig_transdc_His_kin-like_C"/>
</dbReference>
<dbReference type="SUPFAM" id="SSF47384">
    <property type="entry name" value="Homodimeric domain of signal transducing histidine kinase"/>
    <property type="match status" value="1"/>
</dbReference>
<feature type="transmembrane region" description="Helical" evidence="4">
    <location>
        <begin position="320"/>
        <end position="340"/>
    </location>
</feature>
<feature type="domain" description="Histidine kinase" evidence="5">
    <location>
        <begin position="462"/>
        <end position="685"/>
    </location>
</feature>
<proteinExistence type="predicted"/>
<evidence type="ECO:0000256" key="4">
    <source>
        <dbReference type="SAM" id="Phobius"/>
    </source>
</evidence>
<dbReference type="Pfam" id="PF07695">
    <property type="entry name" value="7TMR-DISM_7TM"/>
    <property type="match status" value="1"/>
</dbReference>
<feature type="transmembrane region" description="Helical" evidence="4">
    <location>
        <begin position="254"/>
        <end position="274"/>
    </location>
</feature>
<dbReference type="CDD" id="cd00082">
    <property type="entry name" value="HisKA"/>
    <property type="match status" value="1"/>
</dbReference>
<feature type="transmembrane region" description="Helical" evidence="4">
    <location>
        <begin position="228"/>
        <end position="249"/>
    </location>
</feature>
<evidence type="ECO:0000256" key="1">
    <source>
        <dbReference type="ARBA" id="ARBA00000085"/>
    </source>
</evidence>
<dbReference type="Pfam" id="PF02518">
    <property type="entry name" value="HATPase_c"/>
    <property type="match status" value="1"/>
</dbReference>
<dbReference type="Gene3D" id="1.10.287.130">
    <property type="match status" value="1"/>
</dbReference>
<feature type="transmembrane region" description="Helical" evidence="4">
    <location>
        <begin position="373"/>
        <end position="397"/>
    </location>
</feature>
<feature type="transmembrane region" description="Helical" evidence="4">
    <location>
        <begin position="409"/>
        <end position="427"/>
    </location>
</feature>
<keyword evidence="6" id="KW-0808">Transferase</keyword>
<dbReference type="PANTHER" id="PTHR43547">
    <property type="entry name" value="TWO-COMPONENT HISTIDINE KINASE"/>
    <property type="match status" value="1"/>
</dbReference>
<keyword evidence="4" id="KW-1133">Transmembrane helix</keyword>
<feature type="transmembrane region" description="Helical" evidence="4">
    <location>
        <begin position="286"/>
        <end position="308"/>
    </location>
</feature>
<evidence type="ECO:0000259" key="5">
    <source>
        <dbReference type="PROSITE" id="PS50109"/>
    </source>
</evidence>
<keyword evidence="3" id="KW-0597">Phosphoprotein</keyword>
<protein>
    <recommendedName>
        <fullName evidence="2">histidine kinase</fullName>
        <ecNumber evidence="2">2.7.13.3</ecNumber>
    </recommendedName>
</protein>
<comment type="catalytic activity">
    <reaction evidence="1">
        <text>ATP + protein L-histidine = ADP + protein N-phospho-L-histidine.</text>
        <dbReference type="EC" id="2.7.13.3"/>
    </reaction>
</comment>
<dbReference type="EMBL" id="PDNW01000002">
    <property type="protein sequence ID" value="PLC51368.1"/>
    <property type="molecule type" value="Genomic_DNA"/>
</dbReference>
<reference evidence="6 7" key="1">
    <citation type="submission" date="2017-10" db="EMBL/GenBank/DDBJ databases">
        <title>Two draft genome sequences of Pusillimonas sp. strains isolated from a nitrate- and radionuclide-contaminated groundwater in Russia.</title>
        <authorList>
            <person name="Grouzdev D.S."/>
            <person name="Tourova T.P."/>
            <person name="Goeva M.A."/>
            <person name="Babich T.L."/>
            <person name="Sokolova D.S."/>
            <person name="Abdullin R."/>
            <person name="Poltaraus A.B."/>
            <person name="Toshchakov S.V."/>
            <person name="Nazina T.N."/>
        </authorList>
    </citation>
    <scope>NUCLEOTIDE SEQUENCE [LARGE SCALE GENOMIC DNA]</scope>
    <source>
        <strain evidence="6 7">JR1/69-3-13</strain>
    </source>
</reference>
<dbReference type="SMART" id="SM00388">
    <property type="entry name" value="HisKA"/>
    <property type="match status" value="1"/>
</dbReference>
<dbReference type="SUPFAM" id="SSF55874">
    <property type="entry name" value="ATPase domain of HSP90 chaperone/DNA topoisomerase II/histidine kinase"/>
    <property type="match status" value="1"/>
</dbReference>
<keyword evidence="4" id="KW-0472">Membrane</keyword>
<evidence type="ECO:0000313" key="6">
    <source>
        <dbReference type="EMBL" id="PLC51368.1"/>
    </source>
</evidence>
<evidence type="ECO:0000256" key="2">
    <source>
        <dbReference type="ARBA" id="ARBA00012438"/>
    </source>
</evidence>
<dbReference type="PROSITE" id="PS50109">
    <property type="entry name" value="HIS_KIN"/>
    <property type="match status" value="1"/>
</dbReference>
<evidence type="ECO:0000313" key="7">
    <source>
        <dbReference type="Proteomes" id="UP000234190"/>
    </source>
</evidence>
<dbReference type="InterPro" id="IPR036890">
    <property type="entry name" value="HATPase_C_sf"/>
</dbReference>